<feature type="transmembrane region" description="Helical" evidence="1">
    <location>
        <begin position="48"/>
        <end position="69"/>
    </location>
</feature>
<dbReference type="Proteomes" id="UP001501257">
    <property type="component" value="Unassembled WGS sequence"/>
</dbReference>
<accession>A0ABP9TMT8</accession>
<feature type="transmembrane region" description="Helical" evidence="1">
    <location>
        <begin position="148"/>
        <end position="166"/>
    </location>
</feature>
<dbReference type="RefSeq" id="WP_210101577.1">
    <property type="nucleotide sequence ID" value="NZ_BAABLK010000027.1"/>
</dbReference>
<keyword evidence="1" id="KW-0812">Transmembrane</keyword>
<gene>
    <name evidence="2" type="ORF">GCM10025778_17160</name>
</gene>
<sequence length="329" mass="33980">MSSPAAHPQRKERSLVPLYLLLAVFGGLAMPIQSRINSALGTDLGDPVAASLVSFTTGLILLTTISLLLPRARAGVMSIPKAVREKRFPVWYLAAGFVGAFVVISQTLTVPLLGVALFTVSIATGQTLGSLLVDSIGFGPGGRRRIGFIRALGSGLTIVGVIWAVSPRMGSSVSVGTLLLLMVVPLVVGFLMGFQAAMNGVQAQVYGTPIAATLMNFLVGGILLAILLLVRIPIVGTPGALPSQWWYYLGGPLGCVFIGFSAFLVKHLGVLLTGLGMICGQLVGSLLIDLIVPAPGTVIAAATVAGTLLTLAAIALASISGSRFLRLRA</sequence>
<dbReference type="PANTHER" id="PTHR34821">
    <property type="entry name" value="INNER MEMBRANE PROTEIN YDCZ"/>
    <property type="match status" value="1"/>
</dbReference>
<protein>
    <submittedName>
        <fullName evidence="2">DMT family transporter</fullName>
    </submittedName>
</protein>
<feature type="transmembrane region" description="Helical" evidence="1">
    <location>
        <begin position="210"/>
        <end position="234"/>
    </location>
</feature>
<dbReference type="PANTHER" id="PTHR34821:SF2">
    <property type="entry name" value="INNER MEMBRANE PROTEIN YDCZ"/>
    <property type="match status" value="1"/>
</dbReference>
<name>A0ABP9TMT8_9MICC</name>
<reference evidence="3" key="1">
    <citation type="journal article" date="2019" name="Int. J. Syst. Evol. Microbiol.">
        <title>The Global Catalogue of Microorganisms (GCM) 10K type strain sequencing project: providing services to taxonomists for standard genome sequencing and annotation.</title>
        <authorList>
            <consortium name="The Broad Institute Genomics Platform"/>
            <consortium name="The Broad Institute Genome Sequencing Center for Infectious Disease"/>
            <person name="Wu L."/>
            <person name="Ma J."/>
        </authorList>
    </citation>
    <scope>NUCLEOTIDE SEQUENCE [LARGE SCALE GENOMIC DNA]</scope>
    <source>
        <strain evidence="3">JCM 18952</strain>
    </source>
</reference>
<feature type="transmembrane region" description="Helical" evidence="1">
    <location>
        <begin position="90"/>
        <end position="109"/>
    </location>
</feature>
<keyword evidence="3" id="KW-1185">Reference proteome</keyword>
<dbReference type="Pfam" id="PF04657">
    <property type="entry name" value="DMT_YdcZ"/>
    <property type="match status" value="2"/>
</dbReference>
<keyword evidence="1" id="KW-1133">Transmembrane helix</keyword>
<evidence type="ECO:0000256" key="1">
    <source>
        <dbReference type="SAM" id="Phobius"/>
    </source>
</evidence>
<dbReference type="InterPro" id="IPR006750">
    <property type="entry name" value="YdcZ"/>
</dbReference>
<comment type="caution">
    <text evidence="2">The sequence shown here is derived from an EMBL/GenBank/DDBJ whole genome shotgun (WGS) entry which is preliminary data.</text>
</comment>
<feature type="transmembrane region" description="Helical" evidence="1">
    <location>
        <begin position="178"/>
        <end position="198"/>
    </location>
</feature>
<feature type="transmembrane region" description="Helical" evidence="1">
    <location>
        <begin position="272"/>
        <end position="292"/>
    </location>
</feature>
<feature type="transmembrane region" description="Helical" evidence="1">
    <location>
        <begin position="246"/>
        <end position="265"/>
    </location>
</feature>
<proteinExistence type="predicted"/>
<dbReference type="EMBL" id="BAABLK010000027">
    <property type="protein sequence ID" value="GAA5227183.1"/>
    <property type="molecule type" value="Genomic_DNA"/>
</dbReference>
<feature type="transmembrane region" description="Helical" evidence="1">
    <location>
        <begin position="298"/>
        <end position="319"/>
    </location>
</feature>
<feature type="transmembrane region" description="Helical" evidence="1">
    <location>
        <begin position="16"/>
        <end position="36"/>
    </location>
</feature>
<evidence type="ECO:0000313" key="2">
    <source>
        <dbReference type="EMBL" id="GAA5227183.1"/>
    </source>
</evidence>
<feature type="transmembrane region" description="Helical" evidence="1">
    <location>
        <begin position="115"/>
        <end position="136"/>
    </location>
</feature>
<organism evidence="2 3">
    <name type="scientific">Paeniglutamicibacter antarcticus</name>
    <dbReference type="NCBI Taxonomy" id="494023"/>
    <lineage>
        <taxon>Bacteria</taxon>
        <taxon>Bacillati</taxon>
        <taxon>Actinomycetota</taxon>
        <taxon>Actinomycetes</taxon>
        <taxon>Micrococcales</taxon>
        <taxon>Micrococcaceae</taxon>
        <taxon>Paeniglutamicibacter</taxon>
    </lineage>
</organism>
<evidence type="ECO:0000313" key="3">
    <source>
        <dbReference type="Proteomes" id="UP001501257"/>
    </source>
</evidence>
<keyword evidence="1" id="KW-0472">Membrane</keyword>